<evidence type="ECO:0000256" key="1">
    <source>
        <dbReference type="ARBA" id="ARBA00023015"/>
    </source>
</evidence>
<dbReference type="Pfam" id="PF00440">
    <property type="entry name" value="TetR_N"/>
    <property type="match status" value="1"/>
</dbReference>
<feature type="DNA-binding region" description="H-T-H motif" evidence="4">
    <location>
        <begin position="36"/>
        <end position="55"/>
    </location>
</feature>
<dbReference type="EMBL" id="SOBK01000007">
    <property type="protein sequence ID" value="TDT87840.1"/>
    <property type="molecule type" value="Genomic_DNA"/>
</dbReference>
<evidence type="ECO:0000256" key="2">
    <source>
        <dbReference type="ARBA" id="ARBA00023125"/>
    </source>
</evidence>
<dbReference type="InterPro" id="IPR009057">
    <property type="entry name" value="Homeodomain-like_sf"/>
</dbReference>
<keyword evidence="2 4" id="KW-0238">DNA-binding</keyword>
<keyword evidence="8" id="KW-1185">Reference proteome</keyword>
<dbReference type="Proteomes" id="UP000295506">
    <property type="component" value="Unassembled WGS sequence"/>
</dbReference>
<evidence type="ECO:0000256" key="3">
    <source>
        <dbReference type="ARBA" id="ARBA00023163"/>
    </source>
</evidence>
<name>A0A126QK35_9BACT</name>
<organism evidence="7 9">
    <name type="scientific">Pseudodesulfovibrio indicus</name>
    <dbReference type="NCBI Taxonomy" id="1716143"/>
    <lineage>
        <taxon>Bacteria</taxon>
        <taxon>Pseudomonadati</taxon>
        <taxon>Thermodesulfobacteriota</taxon>
        <taxon>Desulfovibrionia</taxon>
        <taxon>Desulfovibrionales</taxon>
        <taxon>Desulfovibrionaceae</taxon>
    </lineage>
</organism>
<evidence type="ECO:0000313" key="6">
    <source>
        <dbReference type="EMBL" id="AMK10136.1"/>
    </source>
</evidence>
<keyword evidence="3" id="KW-0804">Transcription</keyword>
<evidence type="ECO:0000313" key="9">
    <source>
        <dbReference type="Proteomes" id="UP000295506"/>
    </source>
</evidence>
<keyword evidence="1" id="KW-0805">Transcription regulation</keyword>
<feature type="domain" description="HTH tetR-type" evidence="5">
    <location>
        <begin position="13"/>
        <end position="73"/>
    </location>
</feature>
<dbReference type="PANTHER" id="PTHR30055:SF234">
    <property type="entry name" value="HTH-TYPE TRANSCRIPTIONAL REGULATOR BETI"/>
    <property type="match status" value="1"/>
</dbReference>
<gene>
    <name evidence="6" type="ORF">AWY79_02895</name>
    <name evidence="7" type="ORF">EDC59_10735</name>
</gene>
<proteinExistence type="predicted"/>
<reference evidence="6 8" key="1">
    <citation type="journal article" date="2016" name="Front. Microbiol.">
        <title>Genome Sequence of the Piezophilic, Mesophilic Sulfate-Reducing Bacterium Desulfovibrio indicus J2T.</title>
        <authorList>
            <person name="Cao J."/>
            <person name="Maignien L."/>
            <person name="Shao Z."/>
            <person name="Alain K."/>
            <person name="Jebbar M."/>
        </authorList>
    </citation>
    <scope>NUCLEOTIDE SEQUENCE [LARGE SCALE GENOMIC DNA]</scope>
    <source>
        <strain evidence="6 8">J2</strain>
    </source>
</reference>
<dbReference type="InterPro" id="IPR001647">
    <property type="entry name" value="HTH_TetR"/>
</dbReference>
<dbReference type="GO" id="GO:0000976">
    <property type="term" value="F:transcription cis-regulatory region binding"/>
    <property type="evidence" value="ECO:0007669"/>
    <property type="project" value="TreeGrafter"/>
</dbReference>
<dbReference type="InterPro" id="IPR036271">
    <property type="entry name" value="Tet_transcr_reg_TetR-rel_C_sf"/>
</dbReference>
<dbReference type="InterPro" id="IPR050109">
    <property type="entry name" value="HTH-type_TetR-like_transc_reg"/>
</dbReference>
<evidence type="ECO:0000256" key="4">
    <source>
        <dbReference type="PROSITE-ProRule" id="PRU00335"/>
    </source>
</evidence>
<dbReference type="AlphaFoldDB" id="A0A126QK35"/>
<reference evidence="7 9" key="2">
    <citation type="submission" date="2019-03" db="EMBL/GenBank/DDBJ databases">
        <title>Genomic Encyclopedia of Type Strains, Phase IV (KMG-IV): sequencing the most valuable type-strain genomes for metagenomic binning, comparative biology and taxonomic classification.</title>
        <authorList>
            <person name="Goeker M."/>
        </authorList>
    </citation>
    <scope>NUCLEOTIDE SEQUENCE [LARGE SCALE GENOMIC DNA]</scope>
    <source>
        <strain evidence="7 9">DSM 101483</strain>
    </source>
</reference>
<dbReference type="PRINTS" id="PR00455">
    <property type="entry name" value="HTHTETR"/>
</dbReference>
<dbReference type="SUPFAM" id="SSF48498">
    <property type="entry name" value="Tetracyclin repressor-like, C-terminal domain"/>
    <property type="match status" value="1"/>
</dbReference>
<evidence type="ECO:0000259" key="5">
    <source>
        <dbReference type="PROSITE" id="PS50977"/>
    </source>
</evidence>
<dbReference type="OrthoDB" id="9795011at2"/>
<dbReference type="RefSeq" id="WP_066800017.1">
    <property type="nucleotide sequence ID" value="NZ_CP014206.1"/>
</dbReference>
<sequence length="212" mass="23246">MSEETTLRERRKRETRDRIQAAARKLITERGFEGTTMRGLAREAGVGVGTIALHFSDKTSLLFSTFFDEIGAVSQRAVSTAPRDGSLRAIFLHLLRVMYGYYGEHTLFLRSVVKEALFATGEWRARFDCQLVEVVGQVAELIEARKATGEVRRGASGADVAMVCWALYANGLIDGLNRETFDAEAQVARVAPLLDVVLVGVLAEPSQGGEHG</sequence>
<dbReference type="EMBL" id="CP014206">
    <property type="protein sequence ID" value="AMK10136.1"/>
    <property type="molecule type" value="Genomic_DNA"/>
</dbReference>
<evidence type="ECO:0000313" key="8">
    <source>
        <dbReference type="Proteomes" id="UP000055611"/>
    </source>
</evidence>
<dbReference type="GO" id="GO:0003700">
    <property type="term" value="F:DNA-binding transcription factor activity"/>
    <property type="evidence" value="ECO:0007669"/>
    <property type="project" value="TreeGrafter"/>
</dbReference>
<dbReference type="PROSITE" id="PS50977">
    <property type="entry name" value="HTH_TETR_2"/>
    <property type="match status" value="1"/>
</dbReference>
<dbReference type="PANTHER" id="PTHR30055">
    <property type="entry name" value="HTH-TYPE TRANSCRIPTIONAL REGULATOR RUTR"/>
    <property type="match status" value="1"/>
</dbReference>
<protein>
    <submittedName>
        <fullName evidence="7">TetR family transcriptional regulator</fullName>
    </submittedName>
</protein>
<dbReference type="Proteomes" id="UP000055611">
    <property type="component" value="Chromosome"/>
</dbReference>
<dbReference type="KEGG" id="dej:AWY79_02895"/>
<dbReference type="Gene3D" id="1.10.357.10">
    <property type="entry name" value="Tetracycline Repressor, domain 2"/>
    <property type="match status" value="1"/>
</dbReference>
<dbReference type="SUPFAM" id="SSF46689">
    <property type="entry name" value="Homeodomain-like"/>
    <property type="match status" value="1"/>
</dbReference>
<evidence type="ECO:0000313" key="7">
    <source>
        <dbReference type="EMBL" id="TDT87840.1"/>
    </source>
</evidence>
<accession>A0A126QK35</accession>